<reference evidence="1 2" key="1">
    <citation type="submission" date="2019-05" db="EMBL/GenBank/DDBJ databases">
        <authorList>
            <consortium name="NARMS: The National Antimicrobial Resistance Monitoring System"/>
        </authorList>
    </citation>
    <scope>NUCLEOTIDE SEQUENCE [LARGE SCALE GENOMIC DNA]</scope>
    <source>
        <strain evidence="1 2">CVM N18EC122</strain>
    </source>
</reference>
<proteinExistence type="predicted"/>
<accession>A0A4Q0DMX2</accession>
<sequence length="64" mass="7398">MATTAVGFRLPFHTGNEMRICDKFQSKIHKTGIMLFSGEQSVPETEYLFKAVYQGFPLLWWLKA</sequence>
<dbReference type="AlphaFoldDB" id="A0A4Q0DMX2"/>
<comment type="caution">
    <text evidence="1">The sequence shown here is derived from an EMBL/GenBank/DDBJ whole genome shotgun (WGS) entry which is preliminary data.</text>
</comment>
<dbReference type="Proteomes" id="UP000532204">
    <property type="component" value="Unassembled WGS sequence"/>
</dbReference>
<evidence type="ECO:0000313" key="1">
    <source>
        <dbReference type="EMBL" id="EFC9752465.1"/>
    </source>
</evidence>
<gene>
    <name evidence="1" type="ORF">E6D34_25160</name>
</gene>
<dbReference type="EMBL" id="AASEBA010000093">
    <property type="protein sequence ID" value="EFC9752465.1"/>
    <property type="molecule type" value="Genomic_DNA"/>
</dbReference>
<organism evidence="1 2">
    <name type="scientific">Escherichia coli</name>
    <dbReference type="NCBI Taxonomy" id="562"/>
    <lineage>
        <taxon>Bacteria</taxon>
        <taxon>Pseudomonadati</taxon>
        <taxon>Pseudomonadota</taxon>
        <taxon>Gammaproteobacteria</taxon>
        <taxon>Enterobacterales</taxon>
        <taxon>Enterobacteriaceae</taxon>
        <taxon>Escherichia</taxon>
    </lineage>
</organism>
<name>A0A4Q0DMX2_ECOLX</name>
<protein>
    <submittedName>
        <fullName evidence="1">Uncharacterized protein</fullName>
    </submittedName>
</protein>
<evidence type="ECO:0000313" key="2">
    <source>
        <dbReference type="Proteomes" id="UP000532204"/>
    </source>
</evidence>